<name>A0A1M5LNK9_9FLAO</name>
<dbReference type="EMBL" id="FQWF01000008">
    <property type="protein sequence ID" value="SHG65933.1"/>
    <property type="molecule type" value="Genomic_DNA"/>
</dbReference>
<evidence type="ECO:0000313" key="5">
    <source>
        <dbReference type="Proteomes" id="UP000184020"/>
    </source>
</evidence>
<evidence type="ECO:0000256" key="3">
    <source>
        <dbReference type="ARBA" id="ARBA00022801"/>
    </source>
</evidence>
<dbReference type="GO" id="GO:0004540">
    <property type="term" value="F:RNA nuclease activity"/>
    <property type="evidence" value="ECO:0007669"/>
    <property type="project" value="InterPro"/>
</dbReference>
<organism evidence="4 5">
    <name type="scientific">Flavobacterium micromati</name>
    <dbReference type="NCBI Taxonomy" id="229205"/>
    <lineage>
        <taxon>Bacteria</taxon>
        <taxon>Pseudomonadati</taxon>
        <taxon>Bacteroidota</taxon>
        <taxon>Flavobacteriia</taxon>
        <taxon>Flavobacteriales</taxon>
        <taxon>Flavobacteriaceae</taxon>
        <taxon>Flavobacterium</taxon>
    </lineage>
</organism>
<reference evidence="5" key="1">
    <citation type="submission" date="2016-11" db="EMBL/GenBank/DDBJ databases">
        <authorList>
            <person name="Varghese N."/>
            <person name="Submissions S."/>
        </authorList>
    </citation>
    <scope>NUCLEOTIDE SEQUENCE [LARGE SCALE GENOMIC DNA]</scope>
    <source>
        <strain evidence="5">DSM 17659</strain>
    </source>
</reference>
<dbReference type="GO" id="GO:0016787">
    <property type="term" value="F:hydrolase activity"/>
    <property type="evidence" value="ECO:0007669"/>
    <property type="project" value="UniProtKB-KW"/>
</dbReference>
<dbReference type="AlphaFoldDB" id="A0A1M5LNK9"/>
<keyword evidence="2" id="KW-0540">Nuclease</keyword>
<keyword evidence="1" id="KW-1277">Toxin-antitoxin system</keyword>
<evidence type="ECO:0000256" key="2">
    <source>
        <dbReference type="ARBA" id="ARBA00022722"/>
    </source>
</evidence>
<keyword evidence="5" id="KW-1185">Reference proteome</keyword>
<evidence type="ECO:0000313" key="4">
    <source>
        <dbReference type="EMBL" id="SHG65933.1"/>
    </source>
</evidence>
<dbReference type="InterPro" id="IPR008201">
    <property type="entry name" value="HepT-like"/>
</dbReference>
<evidence type="ECO:0000256" key="1">
    <source>
        <dbReference type="ARBA" id="ARBA00022649"/>
    </source>
</evidence>
<dbReference type="STRING" id="229205.SAMN05444372_108121"/>
<accession>A0A1M5LNK9</accession>
<protein>
    <recommendedName>
        <fullName evidence="6">DUF86 domain-containing protein</fullName>
    </recommendedName>
</protein>
<sequence>MRHNLTNKNRIEHIIDSITDLESFLYNVSFEEFSNNKEKILAVERSLEIIGEASNNISE</sequence>
<dbReference type="OrthoDB" id="955324at2"/>
<dbReference type="GO" id="GO:0110001">
    <property type="term" value="C:toxin-antitoxin complex"/>
    <property type="evidence" value="ECO:0007669"/>
    <property type="project" value="InterPro"/>
</dbReference>
<evidence type="ECO:0008006" key="6">
    <source>
        <dbReference type="Google" id="ProtNLM"/>
    </source>
</evidence>
<proteinExistence type="predicted"/>
<keyword evidence="3" id="KW-0378">Hydrolase</keyword>
<gene>
    <name evidence="4" type="ORF">SAMN05444372_108121</name>
</gene>
<dbReference type="Proteomes" id="UP000184020">
    <property type="component" value="Unassembled WGS sequence"/>
</dbReference>
<dbReference type="Pfam" id="PF01934">
    <property type="entry name" value="HepT-like"/>
    <property type="match status" value="1"/>
</dbReference>